<gene>
    <name evidence="1" type="ORF">QE404_000339</name>
</gene>
<dbReference type="RefSeq" id="WP_307445752.1">
    <property type="nucleotide sequence ID" value="NZ_JAUTAL010000001.1"/>
</dbReference>
<comment type="caution">
    <text evidence="1">The sequence shown here is derived from an EMBL/GenBank/DDBJ whole genome shotgun (WGS) entry which is preliminary data.</text>
</comment>
<name>A0ABU0TDX0_9FLAO</name>
<accession>A0ABU0TDX0</accession>
<keyword evidence="2" id="KW-1185">Reference proteome</keyword>
<evidence type="ECO:0000313" key="2">
    <source>
        <dbReference type="Proteomes" id="UP001225072"/>
    </source>
</evidence>
<reference evidence="1 2" key="1">
    <citation type="submission" date="2023-07" db="EMBL/GenBank/DDBJ databases">
        <title>Functional and genomic diversity of the sorghum phyllosphere microbiome.</title>
        <authorList>
            <person name="Shade A."/>
        </authorList>
    </citation>
    <scope>NUCLEOTIDE SEQUENCE [LARGE SCALE GENOMIC DNA]</scope>
    <source>
        <strain evidence="1 2">SORGH_AS_1064</strain>
    </source>
</reference>
<protein>
    <submittedName>
        <fullName evidence="1">Uncharacterized protein</fullName>
    </submittedName>
</protein>
<dbReference type="EMBL" id="JAUTAL010000001">
    <property type="protein sequence ID" value="MDQ1095192.1"/>
    <property type="molecule type" value="Genomic_DNA"/>
</dbReference>
<organism evidence="1 2">
    <name type="scientific">Chryseobacterium camelliae</name>
    <dbReference type="NCBI Taxonomy" id="1265445"/>
    <lineage>
        <taxon>Bacteria</taxon>
        <taxon>Pseudomonadati</taxon>
        <taxon>Bacteroidota</taxon>
        <taxon>Flavobacteriia</taxon>
        <taxon>Flavobacteriales</taxon>
        <taxon>Weeksellaceae</taxon>
        <taxon>Chryseobacterium group</taxon>
        <taxon>Chryseobacterium</taxon>
    </lineage>
</organism>
<sequence length="81" mass="9857">MNKFESEFEKSLKNFNKRDFHIILEKYEEFKDDKVDLTTFISMLNLHYLHEVNHKFDRFFRVQDLIMQHLTNTISSNGGNE</sequence>
<evidence type="ECO:0000313" key="1">
    <source>
        <dbReference type="EMBL" id="MDQ1095192.1"/>
    </source>
</evidence>
<proteinExistence type="predicted"/>
<dbReference type="Proteomes" id="UP001225072">
    <property type="component" value="Unassembled WGS sequence"/>
</dbReference>